<dbReference type="EMBL" id="JAODUO010000109">
    <property type="protein sequence ID" value="KAK2189305.1"/>
    <property type="molecule type" value="Genomic_DNA"/>
</dbReference>
<dbReference type="Proteomes" id="UP001209878">
    <property type="component" value="Unassembled WGS sequence"/>
</dbReference>
<accession>A0AAD9P6Y7</accession>
<sequence>MDQDGVRTCKQNGVRPPKRLFHAVTSYERLYTSDDAEVRVLLRVLARLYLQSELVHVRQWLGSPLQQRVSLREQFVLYANPCISWSQ</sequence>
<gene>
    <name evidence="1" type="ORF">NP493_109g02011</name>
</gene>
<name>A0AAD9P6Y7_RIDPI</name>
<comment type="caution">
    <text evidence="1">The sequence shown here is derived from an EMBL/GenBank/DDBJ whole genome shotgun (WGS) entry which is preliminary data.</text>
</comment>
<reference evidence="1" key="1">
    <citation type="journal article" date="2023" name="Mol. Biol. Evol.">
        <title>Third-Generation Sequencing Reveals the Adaptive Role of the Epigenome in Three Deep-Sea Polychaetes.</title>
        <authorList>
            <person name="Perez M."/>
            <person name="Aroh O."/>
            <person name="Sun Y."/>
            <person name="Lan Y."/>
            <person name="Juniper S.K."/>
            <person name="Young C.R."/>
            <person name="Angers B."/>
            <person name="Qian P.Y."/>
        </authorList>
    </citation>
    <scope>NUCLEOTIDE SEQUENCE</scope>
    <source>
        <strain evidence="1">R07B-5</strain>
    </source>
</reference>
<dbReference type="AlphaFoldDB" id="A0AAD9P6Y7"/>
<protein>
    <submittedName>
        <fullName evidence="1">Uncharacterized protein</fullName>
    </submittedName>
</protein>
<keyword evidence="2" id="KW-1185">Reference proteome</keyword>
<organism evidence="1 2">
    <name type="scientific">Ridgeia piscesae</name>
    <name type="common">Tubeworm</name>
    <dbReference type="NCBI Taxonomy" id="27915"/>
    <lineage>
        <taxon>Eukaryota</taxon>
        <taxon>Metazoa</taxon>
        <taxon>Spiralia</taxon>
        <taxon>Lophotrochozoa</taxon>
        <taxon>Annelida</taxon>
        <taxon>Polychaeta</taxon>
        <taxon>Sedentaria</taxon>
        <taxon>Canalipalpata</taxon>
        <taxon>Sabellida</taxon>
        <taxon>Siboglinidae</taxon>
        <taxon>Ridgeia</taxon>
    </lineage>
</organism>
<proteinExistence type="predicted"/>
<evidence type="ECO:0000313" key="1">
    <source>
        <dbReference type="EMBL" id="KAK2189305.1"/>
    </source>
</evidence>
<evidence type="ECO:0000313" key="2">
    <source>
        <dbReference type="Proteomes" id="UP001209878"/>
    </source>
</evidence>